<feature type="compositionally biased region" description="Basic residues" evidence="1">
    <location>
        <begin position="809"/>
        <end position="820"/>
    </location>
</feature>
<evidence type="ECO:0000256" key="1">
    <source>
        <dbReference type="SAM" id="MobiDB-lite"/>
    </source>
</evidence>
<feature type="compositionally biased region" description="Polar residues" evidence="1">
    <location>
        <begin position="794"/>
        <end position="806"/>
    </location>
</feature>
<dbReference type="Proteomes" id="UP000654075">
    <property type="component" value="Unassembled WGS sequence"/>
</dbReference>
<feature type="region of interest" description="Disordered" evidence="1">
    <location>
        <begin position="758"/>
        <end position="837"/>
    </location>
</feature>
<organism evidence="2 3">
    <name type="scientific">Polarella glacialis</name>
    <name type="common">Dinoflagellate</name>
    <dbReference type="NCBI Taxonomy" id="89957"/>
    <lineage>
        <taxon>Eukaryota</taxon>
        <taxon>Sar</taxon>
        <taxon>Alveolata</taxon>
        <taxon>Dinophyceae</taxon>
        <taxon>Suessiales</taxon>
        <taxon>Suessiaceae</taxon>
        <taxon>Polarella</taxon>
    </lineage>
</organism>
<feature type="region of interest" description="Disordered" evidence="1">
    <location>
        <begin position="548"/>
        <end position="580"/>
    </location>
</feature>
<protein>
    <submittedName>
        <fullName evidence="2">Uncharacterized protein</fullName>
    </submittedName>
</protein>
<comment type="caution">
    <text evidence="2">The sequence shown here is derived from an EMBL/GenBank/DDBJ whole genome shotgun (WGS) entry which is preliminary data.</text>
</comment>
<dbReference type="EMBL" id="CAJNNV010031688">
    <property type="protein sequence ID" value="CAE8637369.1"/>
    <property type="molecule type" value="Genomic_DNA"/>
</dbReference>
<dbReference type="PROSITE" id="PS51257">
    <property type="entry name" value="PROKAR_LIPOPROTEIN"/>
    <property type="match status" value="1"/>
</dbReference>
<accession>A0A813HG60</accession>
<name>A0A813HG60_POLGL</name>
<feature type="compositionally biased region" description="Polar residues" evidence="1">
    <location>
        <begin position="563"/>
        <end position="576"/>
    </location>
</feature>
<keyword evidence="3" id="KW-1185">Reference proteome</keyword>
<feature type="compositionally biased region" description="Basic and acidic residues" evidence="1">
    <location>
        <begin position="772"/>
        <end position="792"/>
    </location>
</feature>
<feature type="region of interest" description="Disordered" evidence="1">
    <location>
        <begin position="56"/>
        <end position="82"/>
    </location>
</feature>
<sequence length="837" mass="90514">MPSRAASRRVLTPVALIAACCVFWAPPWCLAVRASGWPGRRCSRYSPALLARPRERSDGLVDNAKGPAGPNSVRQRTDEEVGDDAPLRVTRTTKSALLGLSVAHRVVKHGTAIAQGQGPDAASKLVKACLVAETTLGPRFFAAGAGREVAQRLVLKPAFGVMEDTNTTSLKVDYLLAPVQRVQAAPTNVLRVGGQTKVGSLAAAVAGLLCDGKEVFLGALGAIALNQAQQPHSATHLPFKKDCRVCIQAKGKDLPHRQKGRPVSDAEPPILQLDYSYWKTKDSADVATVLVGHLSPAGYGLTFQVRAKGNDSVAVAALLDWSMEAGLCGQDLRLRTDAEPSVMALGQAFACRRAPATTFLETAPVRSFGSIGGADRFAQSAAAEGRALRAGFEQTWGEDLPTASPMVPWLIRHAAWLCNRFQPRAPPTGGETPMTAFEALQKRRYASPILAWATPVAARLPSALQQGKLADRWIPGVFLGRSSLAHDCIVGTSSGILRTRSVKVLPVAEMPANFLPGMRWTPWNPRPMDPEGAVEVEMADASLPAAVPTEVGGENKRKWKPTVSYSDGSGENTEMQPVTAAEEAESLSFLQHGGATHSVAEEPELFVGHFPGFTEDGERLPQAEVEAGRKKELASLRTFGVFRRKPLDQVPDGALKASISSRMTVKWNEPMGREWSKYLGCEWRRFRDADGLDTLETRPLTRHLDHFIDGLGVRRGVRTTAWSEQVEKEEPDPLSEEDAHHFRSMVGVAQVPVPIPYAPERARPACPGQEAEPPRSEDPGAARPTGEDELKATGRQSSYQPESAVTSREKKRMTIGRHLRKLEPCGAVMATGEIEKR</sequence>
<evidence type="ECO:0000313" key="3">
    <source>
        <dbReference type="Proteomes" id="UP000654075"/>
    </source>
</evidence>
<gene>
    <name evidence="2" type="ORF">PGLA1383_LOCUS52736</name>
</gene>
<dbReference type="AlphaFoldDB" id="A0A813HG60"/>
<evidence type="ECO:0000313" key="2">
    <source>
        <dbReference type="EMBL" id="CAE8637369.1"/>
    </source>
</evidence>
<reference evidence="2" key="1">
    <citation type="submission" date="2021-02" db="EMBL/GenBank/DDBJ databases">
        <authorList>
            <person name="Dougan E. K."/>
            <person name="Rhodes N."/>
            <person name="Thang M."/>
            <person name="Chan C."/>
        </authorList>
    </citation>
    <scope>NUCLEOTIDE SEQUENCE</scope>
</reference>
<proteinExistence type="predicted"/>